<accession>A0ABX7SAH7</accession>
<dbReference type="Proteomes" id="UP000671862">
    <property type="component" value="Chromosome"/>
</dbReference>
<evidence type="ECO:0000313" key="2">
    <source>
        <dbReference type="Proteomes" id="UP000671862"/>
    </source>
</evidence>
<proteinExistence type="predicted"/>
<reference evidence="1 2" key="1">
    <citation type="submission" date="2021-03" db="EMBL/GenBank/DDBJ databases">
        <title>Thermosipho ferrireducens sp.nov., an anaerobic thermophilic iron-reducing bacterium isolated from a deep-sea hydrothermal sulfide deposits.</title>
        <authorList>
            <person name="Zeng X."/>
            <person name="Chen Y."/>
            <person name="Shao Z."/>
        </authorList>
    </citation>
    <scope>NUCLEOTIDE SEQUENCE [LARGE SCALE GENOMIC DNA]</scope>
    <source>
        <strain evidence="1 2">JL129W03</strain>
    </source>
</reference>
<sequence length="240" mass="26764">MVYIAFLLISSLSLSIDISFAPLQDILKNVSLMTLGSLGDLTLAFEAGYYTGVILKSKGYDYYVIGSLDTLSQDDATPLNRVNASPFITAYVYELMGKGLSAAGVVPIIDGRGKIEKSIVVSLVTRKAMFPVLVENQSKKLYLENLGYKGRILIYDSLESSVERLKFFWTPIYNRQDIEKTRLEILLNSIVMISRGGDVHVKEPFVKDGILVFSDEPEIISRAYDVLKGYETAPGRIPWK</sequence>
<keyword evidence="2" id="KW-1185">Reference proteome</keyword>
<protein>
    <submittedName>
        <fullName evidence="1">Uncharacterized protein</fullName>
    </submittedName>
</protein>
<gene>
    <name evidence="1" type="ORF">JYK00_05120</name>
</gene>
<dbReference type="EMBL" id="CP071446">
    <property type="protein sequence ID" value="QTA38920.1"/>
    <property type="molecule type" value="Genomic_DNA"/>
</dbReference>
<name>A0ABX7SAH7_9BACT</name>
<evidence type="ECO:0000313" key="1">
    <source>
        <dbReference type="EMBL" id="QTA38920.1"/>
    </source>
</evidence>
<organism evidence="1 2">
    <name type="scientific">Thermosipho ferrireducens</name>
    <dbReference type="NCBI Taxonomy" id="2571116"/>
    <lineage>
        <taxon>Bacteria</taxon>
        <taxon>Thermotogati</taxon>
        <taxon>Thermotogota</taxon>
        <taxon>Thermotogae</taxon>
        <taxon>Thermotogales</taxon>
        <taxon>Fervidobacteriaceae</taxon>
        <taxon>Thermosipho</taxon>
    </lineage>
</organism>